<name>A0AAV0XEU0_9HEMI</name>
<reference evidence="2 3" key="1">
    <citation type="submission" date="2023-01" db="EMBL/GenBank/DDBJ databases">
        <authorList>
            <person name="Whitehead M."/>
        </authorList>
    </citation>
    <scope>NUCLEOTIDE SEQUENCE [LARGE SCALE GENOMIC DNA]</scope>
</reference>
<dbReference type="Proteomes" id="UP001160148">
    <property type="component" value="Unassembled WGS sequence"/>
</dbReference>
<dbReference type="EMBL" id="CARXXK010000004">
    <property type="protein sequence ID" value="CAI6366087.1"/>
    <property type="molecule type" value="Genomic_DNA"/>
</dbReference>
<proteinExistence type="predicted"/>
<gene>
    <name evidence="2" type="ORF">MEUPH1_LOCUS20711</name>
</gene>
<protein>
    <submittedName>
        <fullName evidence="2">Uncharacterized protein</fullName>
    </submittedName>
</protein>
<sequence length="66" mass="6985">MLSAIAAVVAATVDDSSCGPLEELDDTVRRQLRRGSRPTSTVGAANAARQCRHLTTIRPDQGAGHR</sequence>
<accession>A0AAV0XEU0</accession>
<comment type="caution">
    <text evidence="2">The sequence shown here is derived from an EMBL/GenBank/DDBJ whole genome shotgun (WGS) entry which is preliminary data.</text>
</comment>
<evidence type="ECO:0000313" key="2">
    <source>
        <dbReference type="EMBL" id="CAI6366087.1"/>
    </source>
</evidence>
<feature type="region of interest" description="Disordered" evidence="1">
    <location>
        <begin position="34"/>
        <end position="66"/>
    </location>
</feature>
<organism evidence="2 3">
    <name type="scientific">Macrosiphum euphorbiae</name>
    <name type="common">potato aphid</name>
    <dbReference type="NCBI Taxonomy" id="13131"/>
    <lineage>
        <taxon>Eukaryota</taxon>
        <taxon>Metazoa</taxon>
        <taxon>Ecdysozoa</taxon>
        <taxon>Arthropoda</taxon>
        <taxon>Hexapoda</taxon>
        <taxon>Insecta</taxon>
        <taxon>Pterygota</taxon>
        <taxon>Neoptera</taxon>
        <taxon>Paraneoptera</taxon>
        <taxon>Hemiptera</taxon>
        <taxon>Sternorrhyncha</taxon>
        <taxon>Aphidomorpha</taxon>
        <taxon>Aphidoidea</taxon>
        <taxon>Aphididae</taxon>
        <taxon>Macrosiphini</taxon>
        <taxon>Macrosiphum</taxon>
    </lineage>
</organism>
<dbReference type="AlphaFoldDB" id="A0AAV0XEU0"/>
<evidence type="ECO:0000313" key="3">
    <source>
        <dbReference type="Proteomes" id="UP001160148"/>
    </source>
</evidence>
<keyword evidence="3" id="KW-1185">Reference proteome</keyword>
<evidence type="ECO:0000256" key="1">
    <source>
        <dbReference type="SAM" id="MobiDB-lite"/>
    </source>
</evidence>